<evidence type="ECO:0000313" key="1">
    <source>
        <dbReference type="EMBL" id="PTN08321.1"/>
    </source>
</evidence>
<dbReference type="Proteomes" id="UP000243525">
    <property type="component" value="Unassembled WGS sequence"/>
</dbReference>
<dbReference type="OrthoDB" id="7172369at2"/>
<accession>A0A2T5C133</accession>
<dbReference type="Gene3D" id="2.40.128.270">
    <property type="match status" value="1"/>
</dbReference>
<dbReference type="EMBL" id="QAAD01000009">
    <property type="protein sequence ID" value="PTN08321.1"/>
    <property type="molecule type" value="Genomic_DNA"/>
</dbReference>
<organism evidence="1 2">
    <name type="scientific">Mangrovibacterium marinum</name>
    <dbReference type="NCBI Taxonomy" id="1639118"/>
    <lineage>
        <taxon>Bacteria</taxon>
        <taxon>Pseudomonadati</taxon>
        <taxon>Bacteroidota</taxon>
        <taxon>Bacteroidia</taxon>
        <taxon>Marinilabiliales</taxon>
        <taxon>Prolixibacteraceae</taxon>
        <taxon>Mangrovibacterium</taxon>
    </lineage>
</organism>
<dbReference type="RefSeq" id="WP_107822465.1">
    <property type="nucleotide sequence ID" value="NZ_OY782574.1"/>
</dbReference>
<dbReference type="AlphaFoldDB" id="A0A2T5C133"/>
<sequence length="140" mass="15727">MPQLAHSVIFMVLCLAIVACEKIDGPAADVYKTWEVTRFVAIDETMDNDDAKPIYFALYDDGHYMVQLGVNSCGGSILNITDNYLILAMPACTEMCCDSEFAVRFAELIPAISMYRMTGDLLRLYVKDWGFIECVRSDVE</sequence>
<dbReference type="InterPro" id="IPR038670">
    <property type="entry name" value="HslJ-like_sf"/>
</dbReference>
<evidence type="ECO:0000313" key="2">
    <source>
        <dbReference type="Proteomes" id="UP000243525"/>
    </source>
</evidence>
<gene>
    <name evidence="1" type="ORF">C8N47_10955</name>
</gene>
<protein>
    <submittedName>
        <fullName evidence="1">META domain-containing protein</fullName>
    </submittedName>
</protein>
<keyword evidence="2" id="KW-1185">Reference proteome</keyword>
<reference evidence="1 2" key="1">
    <citation type="submission" date="2018-04" db="EMBL/GenBank/DDBJ databases">
        <title>Genomic Encyclopedia of Archaeal and Bacterial Type Strains, Phase II (KMG-II): from individual species to whole genera.</title>
        <authorList>
            <person name="Goeker M."/>
        </authorList>
    </citation>
    <scope>NUCLEOTIDE SEQUENCE [LARGE SCALE GENOMIC DNA]</scope>
    <source>
        <strain evidence="1 2">DSM 28823</strain>
    </source>
</reference>
<name>A0A2T5C133_9BACT</name>
<proteinExistence type="predicted"/>
<comment type="caution">
    <text evidence="1">The sequence shown here is derived from an EMBL/GenBank/DDBJ whole genome shotgun (WGS) entry which is preliminary data.</text>
</comment>